<dbReference type="Pfam" id="PF04734">
    <property type="entry name" value="Ceramidase_alk"/>
    <property type="match status" value="1"/>
</dbReference>
<dbReference type="Proteomes" id="UP000199695">
    <property type="component" value="Unassembled WGS sequence"/>
</dbReference>
<evidence type="ECO:0000313" key="3">
    <source>
        <dbReference type="Proteomes" id="UP000199695"/>
    </source>
</evidence>
<dbReference type="EMBL" id="FOCQ01000006">
    <property type="protein sequence ID" value="SEN13391.1"/>
    <property type="molecule type" value="Genomic_DNA"/>
</dbReference>
<name>A0A1H8E1C7_9BACL</name>
<dbReference type="RefSeq" id="WP_089967179.1">
    <property type="nucleotide sequence ID" value="NZ_FOCQ01000006.1"/>
</dbReference>
<evidence type="ECO:0000313" key="2">
    <source>
        <dbReference type="EMBL" id="SEN13391.1"/>
    </source>
</evidence>
<organism evidence="2 3">
    <name type="scientific">Lihuaxuella thermophila</name>
    <dbReference type="NCBI Taxonomy" id="1173111"/>
    <lineage>
        <taxon>Bacteria</taxon>
        <taxon>Bacillati</taxon>
        <taxon>Bacillota</taxon>
        <taxon>Bacilli</taxon>
        <taxon>Bacillales</taxon>
        <taxon>Thermoactinomycetaceae</taxon>
        <taxon>Lihuaxuella</taxon>
    </lineage>
</organism>
<dbReference type="AlphaFoldDB" id="A0A1H8E1C7"/>
<dbReference type="OrthoDB" id="622550at2"/>
<accession>A0A1H8E1C7</accession>
<evidence type="ECO:0000259" key="1">
    <source>
        <dbReference type="Pfam" id="PF04734"/>
    </source>
</evidence>
<sequence>MKPALLLGTAKIDITPQKPVPLAGFDGRQGNFLGILHPLYARIFFFQQHCPRGNKRTALLVSADIIWWDTELTGRIKRWLHQRFGMEASSVLLHATHTHSAPQTSRRFTPSLGKWDDDYLRLLEARLLEGIEQASSHMDPVSVERGTGECRIGVHRRKWVGGEMKMAPNEQEPVDPEVNVIRFCTVKGKTKALLVHYTCHPTTTEDNYVSSEFPGVAMERVEHALGEGGVAAFLQGCCGDVRPALIREGNFYRGNDSDVRRFGKILADEVLSVLQKTMRPLDSCGLVSRKTEILLPFQYLPKEHDLKKHKYDPSVLGEWSRLLLEEPARMKPGIRLEMALIRLAQGLSLLAMNGEIVTGYGLFIKREFDGSVLPVPYSNGMIGYVPTAKQVEEGGYEGKESFYYFGLPAPFHPSLETIICRAILDLGKE</sequence>
<keyword evidence="3" id="KW-1185">Reference proteome</keyword>
<feature type="domain" description="Neutral/alkaline non-lysosomal ceramidase N-terminal" evidence="1">
    <location>
        <begin position="6"/>
        <end position="245"/>
    </location>
</feature>
<dbReference type="InterPro" id="IPR031329">
    <property type="entry name" value="NEUT/ALK_ceramidase_N"/>
</dbReference>
<gene>
    <name evidence="2" type="ORF">SAMN05444955_10687</name>
</gene>
<protein>
    <submittedName>
        <fullName evidence="2">Neutral/alkaline non-lysosomal ceramidase, N-terminal</fullName>
    </submittedName>
</protein>
<dbReference type="STRING" id="1173111.SAMN05444955_10687"/>
<proteinExistence type="predicted"/>
<reference evidence="2 3" key="1">
    <citation type="submission" date="2016-10" db="EMBL/GenBank/DDBJ databases">
        <authorList>
            <person name="de Groot N.N."/>
        </authorList>
    </citation>
    <scope>NUCLEOTIDE SEQUENCE [LARGE SCALE GENOMIC DNA]</scope>
    <source>
        <strain evidence="2 3">DSM 46701</strain>
    </source>
</reference>